<evidence type="ECO:0000313" key="3">
    <source>
        <dbReference type="EMBL" id="QZN99390.1"/>
    </source>
</evidence>
<protein>
    <submittedName>
        <fullName evidence="3">Carbohydrate porin</fullName>
    </submittedName>
</protein>
<dbReference type="GO" id="GO:0008643">
    <property type="term" value="P:carbohydrate transport"/>
    <property type="evidence" value="ECO:0007669"/>
    <property type="project" value="InterPro"/>
</dbReference>
<dbReference type="InterPro" id="IPR038673">
    <property type="entry name" value="OprB_sf"/>
</dbReference>
<dbReference type="AlphaFoldDB" id="A0A9E6RDZ6"/>
<dbReference type="EMBL" id="CP081869">
    <property type="protein sequence ID" value="QZN99390.1"/>
    <property type="molecule type" value="Genomic_DNA"/>
</dbReference>
<sequence length="282" mass="29772">MFIGATLGWAAPPSENLPQGGPAYPFASLGVQATWKASENLTLVGAIYNGTPARPDAADPEKANRHGLNFRLKDPPLVILESRLAFDGLNGLPGVLKLGGYGHFGRFDDLKYGTDGLVLGSPGSNDDPRRHRGNVNFYAIVDQQVWRAPGDDPQAGIGVFARVIAGRPDRNAISFYVDGGIVASGLVPGRPDDKFGIAAAYADFSPRLADVDRAENAASGLAGAVRRFEGIIEATYKAQLLPGFTVQPTLQYVVRPGSGPPEDGGKRIPNATVFGVTTVVTF</sequence>
<organism evidence="3 4">
    <name type="scientific">Chenggangzhangella methanolivorans</name>
    <dbReference type="NCBI Taxonomy" id="1437009"/>
    <lineage>
        <taxon>Bacteria</taxon>
        <taxon>Pseudomonadati</taxon>
        <taxon>Pseudomonadota</taxon>
        <taxon>Alphaproteobacteria</taxon>
        <taxon>Hyphomicrobiales</taxon>
        <taxon>Methylopilaceae</taxon>
        <taxon>Chenggangzhangella</taxon>
    </lineage>
</organism>
<dbReference type="InterPro" id="IPR007049">
    <property type="entry name" value="Carb-sel_porin_OprB"/>
</dbReference>
<dbReference type="InterPro" id="IPR052932">
    <property type="entry name" value="OprB_Porin"/>
</dbReference>
<dbReference type="PANTHER" id="PTHR37944:SF1">
    <property type="entry name" value="PORIN B"/>
    <property type="match status" value="1"/>
</dbReference>
<accession>A0A9E6RDZ6</accession>
<dbReference type="RefSeq" id="WP_261402451.1">
    <property type="nucleotide sequence ID" value="NZ_CP081869.1"/>
</dbReference>
<gene>
    <name evidence="3" type="ORF">K6K41_21950</name>
</gene>
<dbReference type="GO" id="GO:0016020">
    <property type="term" value="C:membrane"/>
    <property type="evidence" value="ECO:0007669"/>
    <property type="project" value="InterPro"/>
</dbReference>
<dbReference type="Proteomes" id="UP000825701">
    <property type="component" value="Chromosome"/>
</dbReference>
<dbReference type="KEGG" id="cmet:K6K41_21950"/>
<comment type="similarity">
    <text evidence="1 2">Belongs to the OprB family.</text>
</comment>
<name>A0A9E6RDZ6_9HYPH</name>
<dbReference type="GO" id="GO:0015288">
    <property type="term" value="F:porin activity"/>
    <property type="evidence" value="ECO:0007669"/>
    <property type="project" value="InterPro"/>
</dbReference>
<evidence type="ECO:0000313" key="4">
    <source>
        <dbReference type="Proteomes" id="UP000825701"/>
    </source>
</evidence>
<dbReference type="Pfam" id="PF04966">
    <property type="entry name" value="OprB"/>
    <property type="match status" value="1"/>
</dbReference>
<dbReference type="PANTHER" id="PTHR37944">
    <property type="entry name" value="PORIN B"/>
    <property type="match status" value="1"/>
</dbReference>
<evidence type="ECO:0000256" key="1">
    <source>
        <dbReference type="ARBA" id="ARBA00008769"/>
    </source>
</evidence>
<dbReference type="Gene3D" id="2.40.160.180">
    <property type="entry name" value="Carbohydrate-selective porin OprB"/>
    <property type="match status" value="1"/>
</dbReference>
<reference evidence="3" key="1">
    <citation type="submission" date="2021-08" db="EMBL/GenBank/DDBJ databases">
        <authorList>
            <person name="Zhang H."/>
            <person name="Xu M."/>
            <person name="Yu Z."/>
            <person name="Yang L."/>
            <person name="Cai Y."/>
        </authorList>
    </citation>
    <scope>NUCLEOTIDE SEQUENCE</scope>
    <source>
        <strain evidence="3">CHL1</strain>
    </source>
</reference>
<evidence type="ECO:0000256" key="2">
    <source>
        <dbReference type="RuleBase" id="RU363072"/>
    </source>
</evidence>
<keyword evidence="4" id="KW-1185">Reference proteome</keyword>
<proteinExistence type="inferred from homology"/>